<name>A0A915CW85_9BILA</name>
<dbReference type="Proteomes" id="UP000887574">
    <property type="component" value="Unplaced"/>
</dbReference>
<accession>A0A915CW85</accession>
<protein>
    <submittedName>
        <fullName evidence="3">Uncharacterized protein</fullName>
    </submittedName>
</protein>
<evidence type="ECO:0000313" key="2">
    <source>
        <dbReference type="Proteomes" id="UP000887574"/>
    </source>
</evidence>
<evidence type="ECO:0000256" key="1">
    <source>
        <dbReference type="SAM" id="MobiDB-lite"/>
    </source>
</evidence>
<proteinExistence type="predicted"/>
<sequence length="93" mass="9137">MTAAPMILAGAPVSGSIIPASNSTPIVMPSNASMANNAAGVTTMDPMMNGTTTAKPNVTAAASGPTTMGPVTTAGSGPPVMNAPFAFLFNLHF</sequence>
<feature type="region of interest" description="Disordered" evidence="1">
    <location>
        <begin position="46"/>
        <end position="75"/>
    </location>
</feature>
<dbReference type="AlphaFoldDB" id="A0A915CW85"/>
<dbReference type="WBParaSite" id="jg12828">
    <property type="protein sequence ID" value="jg12828"/>
    <property type="gene ID" value="jg12828"/>
</dbReference>
<organism evidence="2 3">
    <name type="scientific">Ditylenchus dipsaci</name>
    <dbReference type="NCBI Taxonomy" id="166011"/>
    <lineage>
        <taxon>Eukaryota</taxon>
        <taxon>Metazoa</taxon>
        <taxon>Ecdysozoa</taxon>
        <taxon>Nematoda</taxon>
        <taxon>Chromadorea</taxon>
        <taxon>Rhabditida</taxon>
        <taxon>Tylenchina</taxon>
        <taxon>Tylenchomorpha</taxon>
        <taxon>Sphaerularioidea</taxon>
        <taxon>Anguinidae</taxon>
        <taxon>Anguininae</taxon>
        <taxon>Ditylenchus</taxon>
    </lineage>
</organism>
<reference evidence="3" key="1">
    <citation type="submission" date="2022-11" db="UniProtKB">
        <authorList>
            <consortium name="WormBaseParasite"/>
        </authorList>
    </citation>
    <scope>IDENTIFICATION</scope>
</reference>
<evidence type="ECO:0000313" key="3">
    <source>
        <dbReference type="WBParaSite" id="jg12828"/>
    </source>
</evidence>
<keyword evidence="2" id="KW-1185">Reference proteome</keyword>
<feature type="compositionally biased region" description="Polar residues" evidence="1">
    <location>
        <begin position="64"/>
        <end position="75"/>
    </location>
</feature>